<reference evidence="4 5" key="1">
    <citation type="submission" date="2024-07" db="EMBL/GenBank/DDBJ databases">
        <title>Chromosome-level genome assembly of the water stick insect Ranatra chinensis (Heteroptera: Nepidae).</title>
        <authorList>
            <person name="Liu X."/>
        </authorList>
    </citation>
    <scope>NUCLEOTIDE SEQUENCE [LARGE SCALE GENOMIC DNA]</scope>
    <source>
        <strain evidence="4">Cailab_2021Rc</strain>
        <tissue evidence="4">Muscle</tissue>
    </source>
</reference>
<evidence type="ECO:0000313" key="4">
    <source>
        <dbReference type="EMBL" id="KAL1129275.1"/>
    </source>
</evidence>
<feature type="compositionally biased region" description="Basic residues" evidence="2">
    <location>
        <begin position="764"/>
        <end position="788"/>
    </location>
</feature>
<dbReference type="Pfam" id="PF01585">
    <property type="entry name" value="G-patch"/>
    <property type="match status" value="1"/>
</dbReference>
<dbReference type="Proteomes" id="UP001558652">
    <property type="component" value="Unassembled WGS sequence"/>
</dbReference>
<feature type="compositionally biased region" description="Low complexity" evidence="2">
    <location>
        <begin position="190"/>
        <end position="199"/>
    </location>
</feature>
<feature type="domain" description="G-patch" evidence="3">
    <location>
        <begin position="146"/>
        <end position="166"/>
    </location>
</feature>
<dbReference type="PANTHER" id="PTHR13384">
    <property type="entry name" value="G PATCH DOMAIN-CONTAINING PROTEIN 1"/>
    <property type="match status" value="1"/>
</dbReference>
<dbReference type="Pfam" id="PF07713">
    <property type="entry name" value="DUF1604"/>
    <property type="match status" value="1"/>
</dbReference>
<feature type="region of interest" description="Disordered" evidence="2">
    <location>
        <begin position="698"/>
        <end position="727"/>
    </location>
</feature>
<sequence length="788" mass="87670">MSDSDDEDCVLYGTPLEEIDEDSIPRKKPINIEDQIATDKQGRRRFHGAFTGGFSAGFFNTVGSLEGWQPATFKSSRSKKADSHSQKPEDFMDDEDRDEFGIAPTVLRAKPEYGGSKKNKRPVGQPFSEHPIPGEPVLKSILEPTRETVGVKLLMKMGWKPGQGVGPRLTRSEKKKNRLRVYGCAPPPGADSAGAYSSDSDSESEGCLDLSAMFAPDDCPLPPIAPKVDTFGMGYSGLDRRSVLGGDDSQHVNLFAPPPPIRDKKNKLSISGQAFGVGAFEEEDSDIYAQDDMSQYDFALECPAKLAEKRRNEKKSRFLAIADSSDVLEGFVSTKDSKSRKKYFPPPELPPGYVPKPRTSRFDETAMGDVAITRNSVQLSAADRGAIVGDGPSVRQVHKPIQNEGEPEVRSEPEVGKKVFRPFGDDIEKQARYERYLNFVKIGAKDAFPSIQPKTMTEWEREKERKEFGDAARLYTPLSGFMAEKFTPAEEKEDATATTVQLPQPESEIAAAARAMMFGKLTRQTVDWAPVSLLCKRFNIPPPWNTESSKQSELMDGLKKKSKVKFSLFDFLEASKHNQLSDLASSSVQSDLTDLRIKEETCSESVSGSNELEPVVDPSQTNREVTEDPRHHKEDVQFEDLTDKKDLFRAIFLSSSSEDEDEEEPMKSVDAIPQTPVNVNNVARNTSPPRGIFANLDLDSLNRPKPAPAPKQPPIEKTMAPEDDPMVYGPKLPLSAVATAAILKPPLQSPEENAEGEWIEKSPSHKHKKHWKKEKHKHKKKKKKRHKD</sequence>
<feature type="compositionally biased region" description="Basic and acidic residues" evidence="2">
    <location>
        <begin position="624"/>
        <end position="636"/>
    </location>
</feature>
<name>A0ABD0YD91_9HEMI</name>
<dbReference type="InterPro" id="IPR000467">
    <property type="entry name" value="G_patch_dom"/>
</dbReference>
<dbReference type="InterPro" id="IPR011666">
    <property type="entry name" value="DUF1604"/>
</dbReference>
<feature type="compositionally biased region" description="Pro residues" evidence="2">
    <location>
        <begin position="344"/>
        <end position="354"/>
    </location>
</feature>
<dbReference type="PANTHER" id="PTHR13384:SF19">
    <property type="entry name" value="G PATCH DOMAIN-CONTAINING PROTEIN 1"/>
    <property type="match status" value="1"/>
</dbReference>
<feature type="region of interest" description="Disordered" evidence="2">
    <location>
        <begin position="339"/>
        <end position="360"/>
    </location>
</feature>
<feature type="compositionally biased region" description="Basic and acidic residues" evidence="2">
    <location>
        <begin position="79"/>
        <end position="90"/>
    </location>
</feature>
<evidence type="ECO:0000259" key="3">
    <source>
        <dbReference type="PROSITE" id="PS50174"/>
    </source>
</evidence>
<comment type="caution">
    <text evidence="4">The sequence shown here is derived from an EMBL/GenBank/DDBJ whole genome shotgun (WGS) entry which is preliminary data.</text>
</comment>
<dbReference type="EMBL" id="JBFDAA010000009">
    <property type="protein sequence ID" value="KAL1129275.1"/>
    <property type="molecule type" value="Genomic_DNA"/>
</dbReference>
<feature type="region of interest" description="Disordered" evidence="2">
    <location>
        <begin position="600"/>
        <end position="636"/>
    </location>
</feature>
<keyword evidence="5" id="KW-1185">Reference proteome</keyword>
<dbReference type="PROSITE" id="PS50174">
    <property type="entry name" value="G_PATCH"/>
    <property type="match status" value="1"/>
</dbReference>
<comment type="similarity">
    <text evidence="1">Belongs to the GPATCH1 family.</text>
</comment>
<dbReference type="AlphaFoldDB" id="A0ABD0YD91"/>
<evidence type="ECO:0000313" key="5">
    <source>
        <dbReference type="Proteomes" id="UP001558652"/>
    </source>
</evidence>
<feature type="region of interest" description="Disordered" evidence="2">
    <location>
        <begin position="163"/>
        <end position="202"/>
    </location>
</feature>
<accession>A0ABD0YD91</accession>
<evidence type="ECO:0000256" key="1">
    <source>
        <dbReference type="ARBA" id="ARBA00008600"/>
    </source>
</evidence>
<feature type="region of interest" description="Disordered" evidence="2">
    <location>
        <begin position="745"/>
        <end position="788"/>
    </location>
</feature>
<proteinExistence type="inferred from homology"/>
<gene>
    <name evidence="4" type="ORF">AAG570_013804</name>
</gene>
<protein>
    <recommendedName>
        <fullName evidence="3">G-patch domain-containing protein</fullName>
    </recommendedName>
</protein>
<evidence type="ECO:0000256" key="2">
    <source>
        <dbReference type="SAM" id="MobiDB-lite"/>
    </source>
</evidence>
<organism evidence="4 5">
    <name type="scientific">Ranatra chinensis</name>
    <dbReference type="NCBI Taxonomy" id="642074"/>
    <lineage>
        <taxon>Eukaryota</taxon>
        <taxon>Metazoa</taxon>
        <taxon>Ecdysozoa</taxon>
        <taxon>Arthropoda</taxon>
        <taxon>Hexapoda</taxon>
        <taxon>Insecta</taxon>
        <taxon>Pterygota</taxon>
        <taxon>Neoptera</taxon>
        <taxon>Paraneoptera</taxon>
        <taxon>Hemiptera</taxon>
        <taxon>Heteroptera</taxon>
        <taxon>Panheteroptera</taxon>
        <taxon>Nepomorpha</taxon>
        <taxon>Nepidae</taxon>
        <taxon>Ranatrinae</taxon>
        <taxon>Ranatra</taxon>
    </lineage>
</organism>
<feature type="region of interest" description="Disordered" evidence="2">
    <location>
        <begin position="72"/>
        <end position="136"/>
    </location>
</feature>
<dbReference type="Pfam" id="PF26093">
    <property type="entry name" value="HTH_TGH"/>
    <property type="match status" value="1"/>
</dbReference>